<dbReference type="Proteomes" id="UP000501926">
    <property type="component" value="Chromosome"/>
</dbReference>
<evidence type="ECO:0000313" key="1">
    <source>
        <dbReference type="EMBL" id="CAJ70756.1"/>
    </source>
</evidence>
<reference evidence="1" key="1">
    <citation type="journal article" date="2006" name="Nature">
        <title>Deciphering the evolution and metabolism of an anammox bacterium from a community genome.</title>
        <authorList>
            <person name="Strous M."/>
            <person name="Pelletier E."/>
            <person name="Mangenot S."/>
            <person name="Rattei T."/>
            <person name="Lehner A."/>
            <person name="Taylor M.W."/>
            <person name="Horn M."/>
            <person name="Daims H."/>
            <person name="Bartol-Mavel D."/>
            <person name="Wincker P."/>
            <person name="Barbe V."/>
            <person name="Fonknechten N."/>
            <person name="Vallenet D."/>
            <person name="Segurens B."/>
            <person name="Schenowitz-Truong C."/>
            <person name="Medigue C."/>
            <person name="Collingro A."/>
            <person name="Snel B."/>
            <person name="Dutilh B.E."/>
            <person name="OpDenCamp H.J.M."/>
            <person name="vanDerDrift C."/>
            <person name="Cirpus I."/>
            <person name="vanDePas-Schoonen K.T."/>
            <person name="Harhangi H.R."/>
            <person name="vanNiftrik L."/>
            <person name="Schmid M."/>
            <person name="Keltjens J."/>
            <person name="vanDeVossenberg J."/>
            <person name="Kartal B."/>
            <person name="Meier H."/>
            <person name="Frishman D."/>
            <person name="Huynen M.A."/>
            <person name="Mewes H."/>
            <person name="Weissenbach J."/>
            <person name="Jetten M.S.M."/>
            <person name="Wagner M."/>
            <person name="LePaslier D."/>
        </authorList>
    </citation>
    <scope>NUCLEOTIDE SEQUENCE</scope>
</reference>
<sequence>MAIGNLPTVDCRLSTADCRLLRYNRVFQVPKSLLQSKHFAMINESIPDFLQKITSKD</sequence>
<name>Q1Q7F2_KUEST</name>
<evidence type="ECO:0000313" key="3">
    <source>
        <dbReference type="Proteomes" id="UP000501926"/>
    </source>
</evidence>
<dbReference type="AlphaFoldDB" id="Q1Q7F2"/>
<dbReference type="EMBL" id="CP049055">
    <property type="protein sequence ID" value="QII13494.1"/>
    <property type="molecule type" value="Genomic_DNA"/>
</dbReference>
<evidence type="ECO:0000313" key="2">
    <source>
        <dbReference type="EMBL" id="QII13494.1"/>
    </source>
</evidence>
<proteinExistence type="predicted"/>
<protein>
    <submittedName>
        <fullName evidence="1">Uncharacterized protein</fullName>
    </submittedName>
</protein>
<gene>
    <name evidence="2" type="ORF">KsCSTR_41150</name>
    <name evidence="1" type="ORF">kusta0011</name>
</gene>
<accession>Q1Q7F2</accession>
<reference evidence="2 3" key="3">
    <citation type="submission" date="2020-02" db="EMBL/GenBank/DDBJ databases">
        <title>Newly sequenced genome of strain CSTR1 showed variability in Candidatus Kuenenia stuttgartiensis genomes.</title>
        <authorList>
            <person name="Ding C."/>
            <person name="Adrian L."/>
        </authorList>
    </citation>
    <scope>NUCLEOTIDE SEQUENCE [LARGE SCALE GENOMIC DNA]</scope>
    <source>
        <strain evidence="2 3">CSTR1</strain>
    </source>
</reference>
<organism evidence="1">
    <name type="scientific">Kuenenia stuttgartiensis</name>
    <dbReference type="NCBI Taxonomy" id="174633"/>
    <lineage>
        <taxon>Bacteria</taxon>
        <taxon>Pseudomonadati</taxon>
        <taxon>Planctomycetota</taxon>
        <taxon>Candidatus Brocadiia</taxon>
        <taxon>Candidatus Brocadiales</taxon>
        <taxon>Candidatus Brocadiaceae</taxon>
        <taxon>Candidatus Kuenenia</taxon>
    </lineage>
</organism>
<reference evidence="1" key="2">
    <citation type="submission" date="2006-01" db="EMBL/GenBank/DDBJ databases">
        <authorList>
            <person name="Genoscope"/>
        </authorList>
    </citation>
    <scope>NUCLEOTIDE SEQUENCE</scope>
</reference>
<dbReference type="EMBL" id="CT030148">
    <property type="protein sequence ID" value="CAJ70756.1"/>
    <property type="molecule type" value="Genomic_DNA"/>
</dbReference>